<dbReference type="AlphaFoldDB" id="A0A2J6S9F8"/>
<sequence length="94" mass="10762">MQESVRHCSPISWQPSPTHWALPDRNGALLAAVLPGLVVLPPCSRGWNRGRQSGDHAAIRESQQFGRSRYWRRRGTAERGVVPQHRMTMAWEDY</sequence>
<proteinExistence type="predicted"/>
<dbReference type="EMBL" id="KZ613938">
    <property type="protein sequence ID" value="PMD47397.1"/>
    <property type="molecule type" value="Genomic_DNA"/>
</dbReference>
<reference evidence="1 2" key="1">
    <citation type="submission" date="2016-04" db="EMBL/GenBank/DDBJ databases">
        <title>A degradative enzymes factory behind the ericoid mycorrhizal symbiosis.</title>
        <authorList>
            <consortium name="DOE Joint Genome Institute"/>
            <person name="Martino E."/>
            <person name="Morin E."/>
            <person name="Grelet G."/>
            <person name="Kuo A."/>
            <person name="Kohler A."/>
            <person name="Daghino S."/>
            <person name="Barry K."/>
            <person name="Choi C."/>
            <person name="Cichocki N."/>
            <person name="Clum A."/>
            <person name="Copeland A."/>
            <person name="Hainaut M."/>
            <person name="Haridas S."/>
            <person name="Labutti K."/>
            <person name="Lindquist E."/>
            <person name="Lipzen A."/>
            <person name="Khouja H.-R."/>
            <person name="Murat C."/>
            <person name="Ohm R."/>
            <person name="Olson A."/>
            <person name="Spatafora J."/>
            <person name="Veneault-Fourrey C."/>
            <person name="Henrissat B."/>
            <person name="Grigoriev I."/>
            <person name="Martin F."/>
            <person name="Perotto S."/>
        </authorList>
    </citation>
    <scope>NUCLEOTIDE SEQUENCE [LARGE SCALE GENOMIC DNA]</scope>
    <source>
        <strain evidence="1 2">F</strain>
    </source>
</reference>
<evidence type="ECO:0000313" key="1">
    <source>
        <dbReference type="EMBL" id="PMD47397.1"/>
    </source>
</evidence>
<protein>
    <submittedName>
        <fullName evidence="1">Uncharacterized protein</fullName>
    </submittedName>
</protein>
<gene>
    <name evidence="1" type="ORF">L207DRAFT_156986</name>
</gene>
<accession>A0A2J6S9F8</accession>
<name>A0A2J6S9F8_HYAVF</name>
<evidence type="ECO:0000313" key="2">
    <source>
        <dbReference type="Proteomes" id="UP000235786"/>
    </source>
</evidence>
<dbReference type="Proteomes" id="UP000235786">
    <property type="component" value="Unassembled WGS sequence"/>
</dbReference>
<organism evidence="1 2">
    <name type="scientific">Hyaloscypha variabilis (strain UAMH 11265 / GT02V1 / F)</name>
    <name type="common">Meliniomyces variabilis</name>
    <dbReference type="NCBI Taxonomy" id="1149755"/>
    <lineage>
        <taxon>Eukaryota</taxon>
        <taxon>Fungi</taxon>
        <taxon>Dikarya</taxon>
        <taxon>Ascomycota</taxon>
        <taxon>Pezizomycotina</taxon>
        <taxon>Leotiomycetes</taxon>
        <taxon>Helotiales</taxon>
        <taxon>Hyaloscyphaceae</taxon>
        <taxon>Hyaloscypha</taxon>
        <taxon>Hyaloscypha variabilis</taxon>
    </lineage>
</organism>
<keyword evidence="2" id="KW-1185">Reference proteome</keyword>